<evidence type="ECO:0000313" key="3">
    <source>
        <dbReference type="WBParaSite" id="L893_g27985.t1"/>
    </source>
</evidence>
<reference evidence="3" key="1">
    <citation type="submission" date="2016-11" db="UniProtKB">
        <authorList>
            <consortium name="WormBaseParasite"/>
        </authorList>
    </citation>
    <scope>IDENTIFICATION</scope>
</reference>
<feature type="region of interest" description="Disordered" evidence="1">
    <location>
        <begin position="58"/>
        <end position="78"/>
    </location>
</feature>
<dbReference type="AlphaFoldDB" id="A0A1I7ZN70"/>
<dbReference type="Proteomes" id="UP000095287">
    <property type="component" value="Unplaced"/>
</dbReference>
<keyword evidence="2" id="KW-1185">Reference proteome</keyword>
<accession>A0A1I7ZN70</accession>
<proteinExistence type="predicted"/>
<evidence type="ECO:0000256" key="1">
    <source>
        <dbReference type="SAM" id="MobiDB-lite"/>
    </source>
</evidence>
<sequence length="136" mass="15120">MFVLSKNFSTEQLNKNIYPLINRVYIKQLLPVYTFLSYVTNENKKLSTSADVFATQQNFAQPENPMESKTESADTAKTTPSHDCIELLQHIYSNLSHETHVGLHHSVAVTKDTAVGQVVAQDQESIGQRPGGPDGE</sequence>
<dbReference type="WBParaSite" id="L893_g27985.t1">
    <property type="protein sequence ID" value="L893_g27985.t1"/>
    <property type="gene ID" value="L893_g27985"/>
</dbReference>
<evidence type="ECO:0000313" key="2">
    <source>
        <dbReference type="Proteomes" id="UP000095287"/>
    </source>
</evidence>
<name>A0A1I7ZN70_9BILA</name>
<organism evidence="2 3">
    <name type="scientific">Steinernema glaseri</name>
    <dbReference type="NCBI Taxonomy" id="37863"/>
    <lineage>
        <taxon>Eukaryota</taxon>
        <taxon>Metazoa</taxon>
        <taxon>Ecdysozoa</taxon>
        <taxon>Nematoda</taxon>
        <taxon>Chromadorea</taxon>
        <taxon>Rhabditida</taxon>
        <taxon>Tylenchina</taxon>
        <taxon>Panagrolaimomorpha</taxon>
        <taxon>Strongyloidoidea</taxon>
        <taxon>Steinernematidae</taxon>
        <taxon>Steinernema</taxon>
    </lineage>
</organism>
<protein>
    <submittedName>
        <fullName evidence="3">Uncharacterized protein</fullName>
    </submittedName>
</protein>